<dbReference type="PANTHER" id="PTHR34598:SF3">
    <property type="entry name" value="OXIDOREDUCTASE AN1597"/>
    <property type="match status" value="1"/>
</dbReference>
<gene>
    <name evidence="2" type="ORF">GJ744_004332</name>
</gene>
<accession>A0A8H7A5M5</accession>
<dbReference type="NCBIfam" id="NF041278">
    <property type="entry name" value="CmcJ_NvfI_EfuI"/>
    <property type="match status" value="1"/>
</dbReference>
<dbReference type="PANTHER" id="PTHR34598">
    <property type="entry name" value="BLL6449 PROTEIN"/>
    <property type="match status" value="1"/>
</dbReference>
<sequence>MAQAIDTEIQTYMPYLARNERYNKEKPFGADFPVDRCEGGQCANHIFDNQAVTVHNMRGGEQPVLDRHGFCLVHAQTSLTAAEASNSRTPPMERYLGEIERILYEKFPEYLRIEIMDFQVRKRVPEFPHKIGVKVEFEQPATVPHTDFSVSGAFMRMKDIFPGQEEHYENKSFDLINVWRVLKGPNDDWPLALCDFQSVDLDKDVTPNDCLHETGVGENWLLHANDSHRWYFMDWQEEADLIVFRNADSEGVRARAFHAAIRNPKSVCEPRHSIEVRVVAFR</sequence>
<name>A0A8H7A5M5_9EURO</name>
<proteinExistence type="inferred from homology"/>
<dbReference type="AlphaFoldDB" id="A0A8H7A5M5"/>
<comment type="caution">
    <text evidence="2">The sequence shown here is derived from an EMBL/GenBank/DDBJ whole genome shotgun (WGS) entry which is preliminary data.</text>
</comment>
<evidence type="ECO:0000313" key="3">
    <source>
        <dbReference type="Proteomes" id="UP000606974"/>
    </source>
</evidence>
<comment type="similarity">
    <text evidence="1">Belongs to the asaB hydroxylase/desaturase family.</text>
</comment>
<dbReference type="OrthoDB" id="412788at2759"/>
<organism evidence="2 3">
    <name type="scientific">Endocarpon pusillum</name>
    <dbReference type="NCBI Taxonomy" id="364733"/>
    <lineage>
        <taxon>Eukaryota</taxon>
        <taxon>Fungi</taxon>
        <taxon>Dikarya</taxon>
        <taxon>Ascomycota</taxon>
        <taxon>Pezizomycotina</taxon>
        <taxon>Eurotiomycetes</taxon>
        <taxon>Chaetothyriomycetidae</taxon>
        <taxon>Verrucariales</taxon>
        <taxon>Verrucariaceae</taxon>
        <taxon>Endocarpon</taxon>
    </lineage>
</organism>
<evidence type="ECO:0000313" key="2">
    <source>
        <dbReference type="EMBL" id="KAF7503085.1"/>
    </source>
</evidence>
<dbReference type="Proteomes" id="UP000606974">
    <property type="component" value="Unassembled WGS sequence"/>
</dbReference>
<dbReference type="GO" id="GO:0016491">
    <property type="term" value="F:oxidoreductase activity"/>
    <property type="evidence" value="ECO:0007669"/>
    <property type="project" value="InterPro"/>
</dbReference>
<keyword evidence="3" id="KW-1185">Reference proteome</keyword>
<reference evidence="2" key="1">
    <citation type="submission" date="2020-02" db="EMBL/GenBank/DDBJ databases">
        <authorList>
            <person name="Palmer J.M."/>
        </authorList>
    </citation>
    <scope>NUCLEOTIDE SEQUENCE</scope>
    <source>
        <strain evidence="2">EPUS1.4</strain>
        <tissue evidence="2">Thallus</tissue>
    </source>
</reference>
<dbReference type="EMBL" id="JAACFV010000198">
    <property type="protein sequence ID" value="KAF7503085.1"/>
    <property type="molecule type" value="Genomic_DNA"/>
</dbReference>
<protein>
    <recommendedName>
        <fullName evidence="4">CmcJ-like methyltransferase</fullName>
    </recommendedName>
</protein>
<evidence type="ECO:0000256" key="1">
    <source>
        <dbReference type="ARBA" id="ARBA00023604"/>
    </source>
</evidence>
<evidence type="ECO:0008006" key="4">
    <source>
        <dbReference type="Google" id="ProtNLM"/>
    </source>
</evidence>
<dbReference type="InterPro" id="IPR044053">
    <property type="entry name" value="AsaB-like"/>
</dbReference>